<evidence type="ECO:0000256" key="6">
    <source>
        <dbReference type="ARBA" id="ARBA00022840"/>
    </source>
</evidence>
<evidence type="ECO:0000256" key="3">
    <source>
        <dbReference type="ARBA" id="ARBA00022679"/>
    </source>
</evidence>
<feature type="binding site" evidence="8">
    <location>
        <begin position="79"/>
        <end position="80"/>
    </location>
    <ligand>
        <name>substrate</name>
    </ligand>
</feature>
<dbReference type="CDD" id="cd07808">
    <property type="entry name" value="ASKHA_NBD_FGGY_EcXK-like"/>
    <property type="match status" value="1"/>
</dbReference>
<dbReference type="InterPro" id="IPR050406">
    <property type="entry name" value="FGGY_Carb_Kinase"/>
</dbReference>
<name>A0ABV3QYY1_9HYPH</name>
<dbReference type="Proteomes" id="UP001556196">
    <property type="component" value="Unassembled WGS sequence"/>
</dbReference>
<evidence type="ECO:0000256" key="1">
    <source>
        <dbReference type="ARBA" id="ARBA00009156"/>
    </source>
</evidence>
<dbReference type="EC" id="2.7.1.17" evidence="8 9"/>
<evidence type="ECO:0000256" key="7">
    <source>
        <dbReference type="ARBA" id="ARBA00023277"/>
    </source>
</evidence>
<keyword evidence="2 8" id="KW-0859">Xylose metabolism</keyword>
<feature type="domain" description="Carbohydrate kinase FGGY C-terminal" evidence="11">
    <location>
        <begin position="252"/>
        <end position="437"/>
    </location>
</feature>
<dbReference type="Gene3D" id="3.30.420.40">
    <property type="match status" value="2"/>
</dbReference>
<dbReference type="RefSeq" id="WP_367722632.1">
    <property type="nucleotide sequence ID" value="NZ_JBFOCH010000001.1"/>
</dbReference>
<dbReference type="InterPro" id="IPR018485">
    <property type="entry name" value="FGGY_C"/>
</dbReference>
<evidence type="ECO:0000313" key="12">
    <source>
        <dbReference type="EMBL" id="MEW9805537.1"/>
    </source>
</evidence>
<dbReference type="Pfam" id="PF02782">
    <property type="entry name" value="FGGY_C"/>
    <property type="match status" value="1"/>
</dbReference>
<evidence type="ECO:0000256" key="4">
    <source>
        <dbReference type="ARBA" id="ARBA00022741"/>
    </source>
</evidence>
<gene>
    <name evidence="8 9 12" type="primary">xylB</name>
    <name evidence="12" type="ORF">ABUE31_06010</name>
</gene>
<feature type="site" description="Important for activity" evidence="8">
    <location>
        <position position="6"/>
    </location>
</feature>
<evidence type="ECO:0000256" key="2">
    <source>
        <dbReference type="ARBA" id="ARBA00022629"/>
    </source>
</evidence>
<organism evidence="12 13">
    <name type="scientific">Mesorhizobium marinum</name>
    <dbReference type="NCBI Taxonomy" id="3228790"/>
    <lineage>
        <taxon>Bacteria</taxon>
        <taxon>Pseudomonadati</taxon>
        <taxon>Pseudomonadota</taxon>
        <taxon>Alphaproteobacteria</taxon>
        <taxon>Hyphomicrobiales</taxon>
        <taxon>Phyllobacteriaceae</taxon>
        <taxon>Mesorhizobium</taxon>
    </lineage>
</organism>
<dbReference type="PROSITE" id="PS00933">
    <property type="entry name" value="FGGY_KINASES_1"/>
    <property type="match status" value="1"/>
</dbReference>
<feature type="domain" description="Carbohydrate kinase FGGY N-terminal" evidence="10">
    <location>
        <begin position="1"/>
        <end position="242"/>
    </location>
</feature>
<dbReference type="EMBL" id="JBFOCI010000002">
    <property type="protein sequence ID" value="MEW9805537.1"/>
    <property type="molecule type" value="Genomic_DNA"/>
</dbReference>
<sequence>MYLGIDLGTSSVKTLLIDADQATVGSASASVDLSRPHPGWSEQDPADWIAATEQALDELKAKHASALAAVKGIGLSGHMHGATLLDASDQVLRPCIMWNDTRSHAEAAKLDADPRFRAITGNIVFPGFTAPKLAWVKNNEPAIFARVAKVLLPKDYLRLWLTGAHMSEMSDSAGTSWLDVAERRWSADLLAATDLSERQMPELVEGTEPAGALRAELAARWGLKPAIPVAGGAGDNAASACGMGTVKPGQAFASLGTSGVLFAANGAYLPNPESAVHTFCHALPNTWHQMGVILSATDSLNWLVGITGKGAGDLTAELGDKLRAPTGVTFLPYLSGERTPHNDAVIRGSFTGLGHETGTAALTQAVLEGVAFAFRDSLEALSAAGTELSRVTAIGGGSRSRYWLKAMATALGLPVDVPADGDFGAAFGAARLGLIAAEKADPFAICSAPATEETVEPDAALAQAYADAYRRYRALYPAIRGVS</sequence>
<evidence type="ECO:0000313" key="13">
    <source>
        <dbReference type="Proteomes" id="UP001556196"/>
    </source>
</evidence>
<dbReference type="InterPro" id="IPR018483">
    <property type="entry name" value="Carb_kinase_FGGY_CS"/>
</dbReference>
<keyword evidence="7 8" id="KW-0119">Carbohydrate metabolism</keyword>
<reference evidence="12 13" key="1">
    <citation type="submission" date="2024-06" db="EMBL/GenBank/DDBJ databases">
        <authorList>
            <person name="Tuo L."/>
        </authorList>
    </citation>
    <scope>NUCLEOTIDE SEQUENCE [LARGE SCALE GENOMIC DNA]</scope>
    <source>
        <strain evidence="12 13">ZMM04-5</strain>
    </source>
</reference>
<comment type="catalytic activity">
    <reaction evidence="8 9">
        <text>D-xylulose + ATP = D-xylulose 5-phosphate + ADP + H(+)</text>
        <dbReference type="Rhea" id="RHEA:10964"/>
        <dbReference type="ChEBI" id="CHEBI:15378"/>
        <dbReference type="ChEBI" id="CHEBI:17140"/>
        <dbReference type="ChEBI" id="CHEBI:30616"/>
        <dbReference type="ChEBI" id="CHEBI:57737"/>
        <dbReference type="ChEBI" id="CHEBI:456216"/>
        <dbReference type="EC" id="2.7.1.17"/>
    </reaction>
</comment>
<protein>
    <recommendedName>
        <fullName evidence="8 9">Xylulose kinase</fullName>
        <shortName evidence="8 9">Xylulokinase</shortName>
        <ecNumber evidence="8 9">2.7.1.17</ecNumber>
    </recommendedName>
</protein>
<evidence type="ECO:0000256" key="8">
    <source>
        <dbReference type="HAMAP-Rule" id="MF_02220"/>
    </source>
</evidence>
<dbReference type="GO" id="GO:0004856">
    <property type="term" value="F:D-xylulokinase activity"/>
    <property type="evidence" value="ECO:0007669"/>
    <property type="project" value="UniProtKB-EC"/>
</dbReference>
<dbReference type="InterPro" id="IPR043129">
    <property type="entry name" value="ATPase_NBD"/>
</dbReference>
<dbReference type="SUPFAM" id="SSF53067">
    <property type="entry name" value="Actin-like ATPase domain"/>
    <property type="match status" value="2"/>
</dbReference>
<keyword evidence="6 8" id="KW-0067">ATP-binding</keyword>
<dbReference type="PANTHER" id="PTHR43095">
    <property type="entry name" value="SUGAR KINASE"/>
    <property type="match status" value="1"/>
</dbReference>
<accession>A0ABV3QYY1</accession>
<dbReference type="PANTHER" id="PTHR43095:SF6">
    <property type="entry name" value="XYLULOSE KINASE"/>
    <property type="match status" value="1"/>
</dbReference>
<proteinExistence type="inferred from homology"/>
<evidence type="ECO:0000256" key="9">
    <source>
        <dbReference type="RuleBase" id="RU364073"/>
    </source>
</evidence>
<dbReference type="PIRSF" id="PIRSF000538">
    <property type="entry name" value="GlpK"/>
    <property type="match status" value="1"/>
</dbReference>
<keyword evidence="3 8" id="KW-0808">Transferase</keyword>
<dbReference type="Pfam" id="PF00370">
    <property type="entry name" value="FGGY_N"/>
    <property type="match status" value="1"/>
</dbReference>
<dbReference type="HAMAP" id="MF_02220">
    <property type="entry name" value="XylB"/>
    <property type="match status" value="1"/>
</dbReference>
<evidence type="ECO:0000259" key="10">
    <source>
        <dbReference type="Pfam" id="PF00370"/>
    </source>
</evidence>
<comment type="similarity">
    <text evidence="1 8 9">Belongs to the FGGY kinase family.</text>
</comment>
<dbReference type="NCBIfam" id="TIGR01312">
    <property type="entry name" value="XylB"/>
    <property type="match status" value="1"/>
</dbReference>
<evidence type="ECO:0000256" key="5">
    <source>
        <dbReference type="ARBA" id="ARBA00022777"/>
    </source>
</evidence>
<keyword evidence="4 8" id="KW-0547">Nucleotide-binding</keyword>
<comment type="caution">
    <text evidence="12">The sequence shown here is derived from an EMBL/GenBank/DDBJ whole genome shotgun (WGS) entry which is preliminary data.</text>
</comment>
<keyword evidence="13" id="KW-1185">Reference proteome</keyword>
<feature type="active site" description="Proton acceptor" evidence="8">
    <location>
        <position position="235"/>
    </location>
</feature>
<comment type="function">
    <text evidence="8">Catalyzes the phosphorylation of D-xylulose to D-xylulose 5-phosphate.</text>
</comment>
<evidence type="ECO:0000259" key="11">
    <source>
        <dbReference type="Pfam" id="PF02782"/>
    </source>
</evidence>
<keyword evidence="5 8" id="KW-0418">Kinase</keyword>
<dbReference type="InterPro" id="IPR006000">
    <property type="entry name" value="Xylulokinase"/>
</dbReference>
<dbReference type="InterPro" id="IPR000577">
    <property type="entry name" value="Carb_kinase_FGGY"/>
</dbReference>
<dbReference type="InterPro" id="IPR018484">
    <property type="entry name" value="FGGY_N"/>
</dbReference>